<dbReference type="SUPFAM" id="SSF81301">
    <property type="entry name" value="Nucleotidyltransferase"/>
    <property type="match status" value="1"/>
</dbReference>
<keyword evidence="10" id="KW-1185">Reference proteome</keyword>
<keyword evidence="6" id="KW-0067">ATP-binding</keyword>
<sequence length="106" mass="11670">MPPYALDELRDRVAEAARTYNEQVEEPNKIRKVSLFGSYAKGTANSASDIDLLVSFTSAVVSLFTLAKVLSSMEQHLEASVDVVQDPVPDDSLLVIEEVIPLYERG</sequence>
<evidence type="ECO:0000256" key="6">
    <source>
        <dbReference type="ARBA" id="ARBA00022840"/>
    </source>
</evidence>
<reference evidence="9 10" key="1">
    <citation type="journal article" date="2018" name="Int. J. Syst. Evol. Microbiol.">
        <title>Rubneribacter badeniensis gen. nov., sp. nov. and Enteroscipio rubneri gen. nov., sp. nov., new members of the Eggerthellaceae isolated from human faeces.</title>
        <authorList>
            <person name="Danylec N."/>
            <person name="Gobl A."/>
            <person name="Stoll D.A."/>
            <person name="Hetzer B."/>
            <person name="Kulling S.E."/>
            <person name="Huch M."/>
        </authorList>
    </citation>
    <scope>NUCLEOTIDE SEQUENCE [LARGE SCALE GENOMIC DNA]</scope>
    <source>
        <strain evidence="9 10">ResAG-85</strain>
    </source>
</reference>
<dbReference type="GO" id="GO:0046872">
    <property type="term" value="F:metal ion binding"/>
    <property type="evidence" value="ECO:0007669"/>
    <property type="project" value="UniProtKB-KW"/>
</dbReference>
<dbReference type="CDD" id="cd05403">
    <property type="entry name" value="NT_KNTase_like"/>
    <property type="match status" value="1"/>
</dbReference>
<dbReference type="GO" id="GO:0005524">
    <property type="term" value="F:ATP binding"/>
    <property type="evidence" value="ECO:0007669"/>
    <property type="project" value="UniProtKB-KW"/>
</dbReference>
<name>A0A2K2U5L9_9ACTN</name>
<evidence type="ECO:0000259" key="8">
    <source>
        <dbReference type="Pfam" id="PF18765"/>
    </source>
</evidence>
<gene>
    <name evidence="9" type="ORF">C2L80_05735</name>
</gene>
<keyword evidence="4" id="KW-0479">Metal-binding</keyword>
<dbReference type="GO" id="GO:0016779">
    <property type="term" value="F:nucleotidyltransferase activity"/>
    <property type="evidence" value="ECO:0007669"/>
    <property type="project" value="UniProtKB-KW"/>
</dbReference>
<dbReference type="Proteomes" id="UP000236488">
    <property type="component" value="Unassembled WGS sequence"/>
</dbReference>
<evidence type="ECO:0000256" key="1">
    <source>
        <dbReference type="ARBA" id="ARBA00001946"/>
    </source>
</evidence>
<evidence type="ECO:0000256" key="7">
    <source>
        <dbReference type="ARBA" id="ARBA00022842"/>
    </source>
</evidence>
<keyword evidence="7" id="KW-0460">Magnesium</keyword>
<evidence type="ECO:0000256" key="5">
    <source>
        <dbReference type="ARBA" id="ARBA00022741"/>
    </source>
</evidence>
<keyword evidence="5" id="KW-0547">Nucleotide-binding</keyword>
<keyword evidence="3" id="KW-0548">Nucleotidyltransferase</keyword>
<dbReference type="PANTHER" id="PTHR33571:SF14">
    <property type="entry name" value="PROTEIN ADENYLYLTRANSFERASE MJ0435-RELATED"/>
    <property type="match status" value="1"/>
</dbReference>
<evidence type="ECO:0000313" key="9">
    <source>
        <dbReference type="EMBL" id="PNV65569.1"/>
    </source>
</evidence>
<accession>A0A2K2U5L9</accession>
<dbReference type="Gene3D" id="3.30.460.10">
    <property type="entry name" value="Beta Polymerase, domain 2"/>
    <property type="match status" value="1"/>
</dbReference>
<dbReference type="InterPro" id="IPR041633">
    <property type="entry name" value="Polbeta"/>
</dbReference>
<evidence type="ECO:0000256" key="4">
    <source>
        <dbReference type="ARBA" id="ARBA00022723"/>
    </source>
</evidence>
<organism evidence="9 10">
    <name type="scientific">Rubneribacter badeniensis</name>
    <dbReference type="NCBI Taxonomy" id="2070688"/>
    <lineage>
        <taxon>Bacteria</taxon>
        <taxon>Bacillati</taxon>
        <taxon>Actinomycetota</taxon>
        <taxon>Coriobacteriia</taxon>
        <taxon>Eggerthellales</taxon>
        <taxon>Eggerthellaceae</taxon>
        <taxon>Rubneribacter</taxon>
    </lineage>
</organism>
<dbReference type="InterPro" id="IPR052038">
    <property type="entry name" value="Type-VII_TA_antitoxin"/>
</dbReference>
<feature type="domain" description="Polymerase beta nucleotidyltransferase" evidence="8">
    <location>
        <begin position="25"/>
        <end position="85"/>
    </location>
</feature>
<dbReference type="PANTHER" id="PTHR33571">
    <property type="entry name" value="SSL8005 PROTEIN"/>
    <property type="match status" value="1"/>
</dbReference>
<dbReference type="AlphaFoldDB" id="A0A2K2U5L9"/>
<dbReference type="EMBL" id="PPEL01000024">
    <property type="protein sequence ID" value="PNV65569.1"/>
    <property type="molecule type" value="Genomic_DNA"/>
</dbReference>
<evidence type="ECO:0000256" key="2">
    <source>
        <dbReference type="ARBA" id="ARBA00022679"/>
    </source>
</evidence>
<dbReference type="InterPro" id="IPR043519">
    <property type="entry name" value="NT_sf"/>
</dbReference>
<evidence type="ECO:0000313" key="10">
    <source>
        <dbReference type="Proteomes" id="UP000236488"/>
    </source>
</evidence>
<evidence type="ECO:0000256" key="3">
    <source>
        <dbReference type="ARBA" id="ARBA00022695"/>
    </source>
</evidence>
<comment type="cofactor">
    <cofactor evidence="1">
        <name>Mg(2+)</name>
        <dbReference type="ChEBI" id="CHEBI:18420"/>
    </cofactor>
</comment>
<protein>
    <submittedName>
        <fullName evidence="9">Nucleotidyltransferase domain-containing protein</fullName>
    </submittedName>
</protein>
<proteinExistence type="predicted"/>
<comment type="caution">
    <text evidence="9">The sequence shown here is derived from an EMBL/GenBank/DDBJ whole genome shotgun (WGS) entry which is preliminary data.</text>
</comment>
<keyword evidence="2 9" id="KW-0808">Transferase</keyword>
<dbReference type="Pfam" id="PF18765">
    <property type="entry name" value="Polbeta"/>
    <property type="match status" value="1"/>
</dbReference>
<dbReference type="RefSeq" id="WP_087194994.1">
    <property type="nucleotide sequence ID" value="NZ_PPEL01000024.1"/>
</dbReference>